<feature type="domain" description="BAAT/Acyl-CoA thioester hydrolase C-terminal" evidence="1">
    <location>
        <begin position="110"/>
        <end position="246"/>
    </location>
</feature>
<dbReference type="Gene3D" id="3.40.50.1820">
    <property type="entry name" value="alpha/beta hydrolase"/>
    <property type="match status" value="1"/>
</dbReference>
<sequence>MNNRLIWTLLGLMTVMMIRANPPKGHGQLDAQLYLGDGDQQPLVVGFGGSEGGNAWASEHWKAVRDDFINAGFAFLAVGYFGMPNTSQQLDRISLDAIHALIVDTAGNAKIDGQKIIVIGGSKGGELVLNLASRYQDIGAVIALVPSHVSFPGLTYEMKHSSWMYLGEEVQFVKATPDIVVPRMTGDIHQVFTVLLEDVGDDHPALIAVERINGPVILISAQEDEVWPSTRMSDLVMERLKKHRFGHDYEHWSLSGDHASVLTQFPRIIEYLRQQFIQ</sequence>
<dbReference type="PANTHER" id="PTHR10824">
    <property type="entry name" value="ACYL-COENZYME A THIOESTERASE-RELATED"/>
    <property type="match status" value="1"/>
</dbReference>
<dbReference type="EMBL" id="JBHRTS010000001">
    <property type="protein sequence ID" value="MFC3192660.1"/>
    <property type="molecule type" value="Genomic_DNA"/>
</dbReference>
<comment type="caution">
    <text evidence="2">The sequence shown here is derived from an EMBL/GenBank/DDBJ whole genome shotgun (WGS) entry which is preliminary data.</text>
</comment>
<keyword evidence="3" id="KW-1185">Reference proteome</keyword>
<dbReference type="RefSeq" id="WP_077412804.1">
    <property type="nucleotide sequence ID" value="NZ_JBHRTS010000001.1"/>
</dbReference>
<dbReference type="InterPro" id="IPR014940">
    <property type="entry name" value="BAAT_C"/>
</dbReference>
<dbReference type="InterPro" id="IPR029058">
    <property type="entry name" value="AB_hydrolase_fold"/>
</dbReference>
<evidence type="ECO:0000313" key="2">
    <source>
        <dbReference type="EMBL" id="MFC3192660.1"/>
    </source>
</evidence>
<protein>
    <submittedName>
        <fullName evidence="2">Acyl-CoA thioester hydrolase/BAAT C-terminal domain-containing protein</fullName>
    </submittedName>
</protein>
<reference evidence="3" key="1">
    <citation type="journal article" date="2019" name="Int. J. Syst. Evol. Microbiol.">
        <title>The Global Catalogue of Microorganisms (GCM) 10K type strain sequencing project: providing services to taxonomists for standard genome sequencing and annotation.</title>
        <authorList>
            <consortium name="The Broad Institute Genomics Platform"/>
            <consortium name="The Broad Institute Genome Sequencing Center for Infectious Disease"/>
            <person name="Wu L."/>
            <person name="Ma J."/>
        </authorList>
    </citation>
    <scope>NUCLEOTIDE SEQUENCE [LARGE SCALE GENOMIC DNA]</scope>
    <source>
        <strain evidence="3">KCTC 42953</strain>
    </source>
</reference>
<organism evidence="2 3">
    <name type="scientific">Marinicella sediminis</name>
    <dbReference type="NCBI Taxonomy" id="1792834"/>
    <lineage>
        <taxon>Bacteria</taxon>
        <taxon>Pseudomonadati</taxon>
        <taxon>Pseudomonadota</taxon>
        <taxon>Gammaproteobacteria</taxon>
        <taxon>Lysobacterales</taxon>
        <taxon>Marinicellaceae</taxon>
        <taxon>Marinicella</taxon>
    </lineage>
</organism>
<dbReference type="PANTHER" id="PTHR10824:SF4">
    <property type="entry name" value="ACYL-COENZYME A THIOESTERASE 1-LIKE"/>
    <property type="match status" value="1"/>
</dbReference>
<evidence type="ECO:0000313" key="3">
    <source>
        <dbReference type="Proteomes" id="UP001595533"/>
    </source>
</evidence>
<keyword evidence="2" id="KW-0378">Hydrolase</keyword>
<dbReference type="Pfam" id="PF08840">
    <property type="entry name" value="BAAT_C"/>
    <property type="match status" value="1"/>
</dbReference>
<dbReference type="GO" id="GO:0016787">
    <property type="term" value="F:hydrolase activity"/>
    <property type="evidence" value="ECO:0007669"/>
    <property type="project" value="UniProtKB-KW"/>
</dbReference>
<evidence type="ECO:0000259" key="1">
    <source>
        <dbReference type="Pfam" id="PF08840"/>
    </source>
</evidence>
<name>A0ABV7J3M7_9GAMM</name>
<dbReference type="SUPFAM" id="SSF53474">
    <property type="entry name" value="alpha/beta-Hydrolases"/>
    <property type="match status" value="1"/>
</dbReference>
<accession>A0ABV7J3M7</accession>
<dbReference type="Proteomes" id="UP001595533">
    <property type="component" value="Unassembled WGS sequence"/>
</dbReference>
<proteinExistence type="predicted"/>
<gene>
    <name evidence="2" type="ORF">ACFODZ_00270</name>
</gene>